<accession>A0A923NFC7</accession>
<dbReference type="AlphaFoldDB" id="A0A923NFC7"/>
<gene>
    <name evidence="1" type="ORF">H8876_06255</name>
</gene>
<evidence type="ECO:0000313" key="1">
    <source>
        <dbReference type="EMBL" id="MBC5999597.1"/>
    </source>
</evidence>
<comment type="caution">
    <text evidence="1">The sequence shown here is derived from an EMBL/GenBank/DDBJ whole genome shotgun (WGS) entry which is preliminary data.</text>
</comment>
<name>A0A923NFC7_9FIRM</name>
<proteinExistence type="predicted"/>
<evidence type="ECO:0008006" key="3">
    <source>
        <dbReference type="Google" id="ProtNLM"/>
    </source>
</evidence>
<reference evidence="1" key="1">
    <citation type="submission" date="2020-08" db="EMBL/GenBank/DDBJ databases">
        <authorList>
            <person name="Liu C."/>
            <person name="Sun Q."/>
        </authorList>
    </citation>
    <scope>NUCLEOTIDE SEQUENCE</scope>
    <source>
        <strain evidence="1">BX16</strain>
    </source>
</reference>
<evidence type="ECO:0000313" key="2">
    <source>
        <dbReference type="Proteomes" id="UP000644115"/>
    </source>
</evidence>
<protein>
    <recommendedName>
        <fullName evidence="3">Integrase catalytic domain-containing protein</fullName>
    </recommendedName>
</protein>
<dbReference type="EMBL" id="JACRWC010000078">
    <property type="protein sequence ID" value="MBC5999597.1"/>
    <property type="molecule type" value="Genomic_DNA"/>
</dbReference>
<sequence length="64" mass="8031">MIERYVKFYNRQRPGYALGYDTPDNYYRRYQRGELEKKDIFSRRTLTEEPKFIRSRRMKDKGNE</sequence>
<keyword evidence="2" id="KW-1185">Reference proteome</keyword>
<organism evidence="1 2">
    <name type="scientific">Lentihominibacter faecis</name>
    <dbReference type="NCBI Taxonomy" id="2764712"/>
    <lineage>
        <taxon>Bacteria</taxon>
        <taxon>Bacillati</taxon>
        <taxon>Bacillota</taxon>
        <taxon>Clostridia</taxon>
        <taxon>Peptostreptococcales</taxon>
        <taxon>Anaerovoracaceae</taxon>
        <taxon>Lentihominibacter</taxon>
    </lineage>
</organism>
<dbReference type="RefSeq" id="WP_249287017.1">
    <property type="nucleotide sequence ID" value="NZ_JACRWC010000078.1"/>
</dbReference>
<dbReference type="Proteomes" id="UP000644115">
    <property type="component" value="Unassembled WGS sequence"/>
</dbReference>